<evidence type="ECO:0000259" key="2">
    <source>
        <dbReference type="Pfam" id="PF11972"/>
    </source>
</evidence>
<organism evidence="3 4">
    <name type="scientific">Ensifer adhaerens</name>
    <name type="common">Sinorhizobium morelense</name>
    <dbReference type="NCBI Taxonomy" id="106592"/>
    <lineage>
        <taxon>Bacteria</taxon>
        <taxon>Pseudomonadati</taxon>
        <taxon>Pseudomonadota</taxon>
        <taxon>Alphaproteobacteria</taxon>
        <taxon>Hyphomicrobiales</taxon>
        <taxon>Rhizobiaceae</taxon>
        <taxon>Sinorhizobium/Ensifer group</taxon>
        <taxon>Ensifer</taxon>
    </lineage>
</organism>
<dbReference type="RefSeq" id="WP_252161546.1">
    <property type="nucleotide sequence ID" value="NZ_CP098810.1"/>
</dbReference>
<geneLocation type="plasmid" evidence="3 4">
    <name>pC</name>
</geneLocation>
<dbReference type="Proteomes" id="UP001055460">
    <property type="component" value="Plasmid pC"/>
</dbReference>
<feature type="domain" description="DUF1612" evidence="1">
    <location>
        <begin position="192"/>
        <end position="318"/>
    </location>
</feature>
<sequence length="380" mass="41861">MNSMRYVWTKLPLHTLLRPISDAGVALARLDERVARSSVGEGWIERMHFADACASLWIDGELVHLEDLVLHDATKDVRTPTHELTIARDVLKTRRRIAAQPSGWALSPEGLRSLRRQAPPASHGADDTVAIDTVAPDVGTVGGGEGEEDEDDDAGPLAEELAEIDAVLARSEAAIELAKRPGPARAREKDPLVYDLDWDEDERLEEWQGVLRQSQDFPAVLRAILALDAWNELAVLQHAPWLGRLFCASILRQASVTSGTHLAAINLGLKAVPVDRRRHRDREIRLLAIAHGLLAAAEIGLKEHDRLALAKTMVDRKLEGRRASSRLPELVELVIAKPLVSAGMVANTLDVTPQAARRIVLELGLREMTGRGRFRAWGIM</sequence>
<evidence type="ECO:0000259" key="1">
    <source>
        <dbReference type="Pfam" id="PF07756"/>
    </source>
</evidence>
<proteinExistence type="predicted"/>
<dbReference type="EMBL" id="CP098810">
    <property type="protein sequence ID" value="USJ28478.1"/>
    <property type="molecule type" value="Genomic_DNA"/>
</dbReference>
<dbReference type="InterPro" id="IPR021068">
    <property type="entry name" value="HTH_DNA-bd"/>
</dbReference>
<dbReference type="Pfam" id="PF11972">
    <property type="entry name" value="HTH_13"/>
    <property type="match status" value="1"/>
</dbReference>
<dbReference type="AlphaFoldDB" id="A0A9Q9DE86"/>
<dbReference type="NCBIfam" id="NF040876">
    <property type="entry name" value="RHE_PE00001_fam"/>
    <property type="match status" value="1"/>
</dbReference>
<gene>
    <name evidence="3" type="ORF">NE863_35010</name>
</gene>
<evidence type="ECO:0000313" key="3">
    <source>
        <dbReference type="EMBL" id="USJ28478.1"/>
    </source>
</evidence>
<dbReference type="InterPro" id="IPR048017">
    <property type="entry name" value="Y4cF-like"/>
</dbReference>
<accession>A0A9Q9DE86</accession>
<protein>
    <submittedName>
        <fullName evidence="3">RHE_PE00001 family protein</fullName>
    </submittedName>
</protein>
<keyword evidence="3" id="KW-0614">Plasmid</keyword>
<evidence type="ECO:0000313" key="4">
    <source>
        <dbReference type="Proteomes" id="UP001055460"/>
    </source>
</evidence>
<name>A0A9Q9DE86_ENSAD</name>
<feature type="domain" description="HTH DNA binding" evidence="2">
    <location>
        <begin position="327"/>
        <end position="380"/>
    </location>
</feature>
<dbReference type="Pfam" id="PF07756">
    <property type="entry name" value="DUF1612"/>
    <property type="match status" value="1"/>
</dbReference>
<reference evidence="3" key="1">
    <citation type="submission" date="2022-06" db="EMBL/GenBank/DDBJ databases">
        <title>Physiological and biochemical characterization and genomic elucidation of a strain of the genus Ensifer adhaerens M8 that combines arsenic oxidation and chromium reduction.</title>
        <authorList>
            <person name="Li X."/>
            <person name="Yu c."/>
        </authorList>
    </citation>
    <scope>NUCLEOTIDE SEQUENCE</scope>
    <source>
        <strain evidence="3">M8</strain>
        <plasmid evidence="3">pC</plasmid>
    </source>
</reference>
<dbReference type="InterPro" id="IPR011670">
    <property type="entry name" value="DUF1612"/>
</dbReference>